<protein>
    <submittedName>
        <fullName evidence="8">Response regulator receiver domain-containing protein</fullName>
    </submittedName>
</protein>
<dbReference type="InterPro" id="IPR011006">
    <property type="entry name" value="CheY-like_superfamily"/>
</dbReference>
<dbReference type="GO" id="GO:0000976">
    <property type="term" value="F:transcription cis-regulatory region binding"/>
    <property type="evidence" value="ECO:0007669"/>
    <property type="project" value="TreeGrafter"/>
</dbReference>
<keyword evidence="3" id="KW-0805">Transcription regulation</keyword>
<evidence type="ECO:0000256" key="5">
    <source>
        <dbReference type="ARBA" id="ARBA00023163"/>
    </source>
</evidence>
<keyword evidence="4" id="KW-0238">DNA-binding</keyword>
<dbReference type="STRING" id="1121449.SAMN02745704_00037"/>
<evidence type="ECO:0000256" key="4">
    <source>
        <dbReference type="ARBA" id="ARBA00023125"/>
    </source>
</evidence>
<evidence type="ECO:0000313" key="9">
    <source>
        <dbReference type="Proteomes" id="UP000190027"/>
    </source>
</evidence>
<feature type="domain" description="Response regulatory" evidence="7">
    <location>
        <begin position="5"/>
        <end position="119"/>
    </location>
</feature>
<dbReference type="SUPFAM" id="SSF52172">
    <property type="entry name" value="CheY-like"/>
    <property type="match status" value="1"/>
</dbReference>
<reference evidence="8 9" key="1">
    <citation type="submission" date="2017-02" db="EMBL/GenBank/DDBJ databases">
        <authorList>
            <person name="Peterson S.W."/>
        </authorList>
    </citation>
    <scope>NUCLEOTIDE SEQUENCE [LARGE SCALE GENOMIC DNA]</scope>
    <source>
        <strain evidence="8 9">DSM 16080</strain>
    </source>
</reference>
<name>A0A1T4W0W5_9BACT</name>
<keyword evidence="9" id="KW-1185">Reference proteome</keyword>
<dbReference type="Pfam" id="PF00072">
    <property type="entry name" value="Response_reg"/>
    <property type="match status" value="1"/>
</dbReference>
<evidence type="ECO:0000256" key="3">
    <source>
        <dbReference type="ARBA" id="ARBA00023015"/>
    </source>
</evidence>
<evidence type="ECO:0000256" key="2">
    <source>
        <dbReference type="ARBA" id="ARBA00023012"/>
    </source>
</evidence>
<dbReference type="EMBL" id="FUYC01000001">
    <property type="protein sequence ID" value="SKA70924.1"/>
    <property type="molecule type" value="Genomic_DNA"/>
</dbReference>
<evidence type="ECO:0000256" key="1">
    <source>
        <dbReference type="ARBA" id="ARBA00022553"/>
    </source>
</evidence>
<evidence type="ECO:0000256" key="6">
    <source>
        <dbReference type="PROSITE-ProRule" id="PRU00169"/>
    </source>
</evidence>
<proteinExistence type="predicted"/>
<gene>
    <name evidence="8" type="ORF">SAMN02745704_00037</name>
</gene>
<dbReference type="InterPro" id="IPR039420">
    <property type="entry name" value="WalR-like"/>
</dbReference>
<dbReference type="Gene3D" id="3.40.50.2300">
    <property type="match status" value="1"/>
</dbReference>
<dbReference type="Proteomes" id="UP000190027">
    <property type="component" value="Unassembled WGS sequence"/>
</dbReference>
<organism evidence="8 9">
    <name type="scientific">Paucidesulfovibrio gracilis DSM 16080</name>
    <dbReference type="NCBI Taxonomy" id="1121449"/>
    <lineage>
        <taxon>Bacteria</taxon>
        <taxon>Pseudomonadati</taxon>
        <taxon>Thermodesulfobacteriota</taxon>
        <taxon>Desulfovibrionia</taxon>
        <taxon>Desulfovibrionales</taxon>
        <taxon>Desulfovibrionaceae</taxon>
        <taxon>Paucidesulfovibrio</taxon>
    </lineage>
</organism>
<evidence type="ECO:0000313" key="8">
    <source>
        <dbReference type="EMBL" id="SKA70924.1"/>
    </source>
</evidence>
<keyword evidence="2" id="KW-0902">Two-component regulatory system</keyword>
<dbReference type="AlphaFoldDB" id="A0A1T4W0W5"/>
<dbReference type="CDD" id="cd00156">
    <property type="entry name" value="REC"/>
    <property type="match status" value="1"/>
</dbReference>
<accession>A0A1T4W0W5</accession>
<dbReference type="PANTHER" id="PTHR48111">
    <property type="entry name" value="REGULATOR OF RPOS"/>
    <property type="match status" value="1"/>
</dbReference>
<dbReference type="GO" id="GO:0000156">
    <property type="term" value="F:phosphorelay response regulator activity"/>
    <property type="evidence" value="ECO:0007669"/>
    <property type="project" value="TreeGrafter"/>
</dbReference>
<dbReference type="InterPro" id="IPR001789">
    <property type="entry name" value="Sig_transdc_resp-reg_receiver"/>
</dbReference>
<keyword evidence="5" id="KW-0804">Transcription</keyword>
<feature type="modified residue" description="4-aspartylphosphate" evidence="6">
    <location>
        <position position="54"/>
    </location>
</feature>
<keyword evidence="1 6" id="KW-0597">Phosphoprotein</keyword>
<dbReference type="PANTHER" id="PTHR48111:SF1">
    <property type="entry name" value="TWO-COMPONENT RESPONSE REGULATOR ORR33"/>
    <property type="match status" value="1"/>
</dbReference>
<sequence length="125" mass="14020">MQEMRLLLVDDESEFLTLVTRRMARRGVLVTTAESGRQALDLLEHGTFDAVVLDVRMPGMDGIETLRRLKERFPDLAVILLTGHADTASAFTGMELGAFDYMIKPVAFDELFAKIRDAARCSTRN</sequence>
<dbReference type="PROSITE" id="PS50110">
    <property type="entry name" value="RESPONSE_REGULATORY"/>
    <property type="match status" value="1"/>
</dbReference>
<dbReference type="SMART" id="SM00448">
    <property type="entry name" value="REC"/>
    <property type="match status" value="1"/>
</dbReference>
<dbReference type="GO" id="GO:0006355">
    <property type="term" value="P:regulation of DNA-templated transcription"/>
    <property type="evidence" value="ECO:0007669"/>
    <property type="project" value="TreeGrafter"/>
</dbReference>
<dbReference type="GO" id="GO:0005829">
    <property type="term" value="C:cytosol"/>
    <property type="evidence" value="ECO:0007669"/>
    <property type="project" value="TreeGrafter"/>
</dbReference>
<evidence type="ECO:0000259" key="7">
    <source>
        <dbReference type="PROSITE" id="PS50110"/>
    </source>
</evidence>
<dbReference type="GO" id="GO:0032993">
    <property type="term" value="C:protein-DNA complex"/>
    <property type="evidence" value="ECO:0007669"/>
    <property type="project" value="TreeGrafter"/>
</dbReference>